<dbReference type="EnsemblMetazoa" id="XM_019904761.1">
    <property type="protein sequence ID" value="XP_019760320.1"/>
    <property type="gene ID" value="LOC109537842"/>
</dbReference>
<feature type="compositionally biased region" description="Low complexity" evidence="2">
    <location>
        <begin position="987"/>
        <end position="1000"/>
    </location>
</feature>
<dbReference type="RefSeq" id="XP_019760320.1">
    <property type="nucleotide sequence ID" value="XM_019904761.2"/>
</dbReference>
<accession>A0AAR5PGZ0</accession>
<evidence type="ECO:0000256" key="1">
    <source>
        <dbReference type="SAM" id="Coils"/>
    </source>
</evidence>
<evidence type="ECO:0000256" key="4">
    <source>
        <dbReference type="SAM" id="SignalP"/>
    </source>
</evidence>
<keyword evidence="4" id="KW-0732">Signal</keyword>
<keyword evidence="3" id="KW-1133">Transmembrane helix</keyword>
<protein>
    <recommendedName>
        <fullName evidence="5">VWFA domain-containing protein</fullName>
    </recommendedName>
</protein>
<keyword evidence="3" id="KW-0472">Membrane</keyword>
<feature type="transmembrane region" description="Helical" evidence="3">
    <location>
        <begin position="934"/>
        <end position="957"/>
    </location>
</feature>
<keyword evidence="7" id="KW-1185">Reference proteome</keyword>
<dbReference type="InterPro" id="IPR013642">
    <property type="entry name" value="CLCA_N"/>
</dbReference>
<dbReference type="InterPro" id="IPR036465">
    <property type="entry name" value="vWFA_dom_sf"/>
</dbReference>
<dbReference type="PROSITE" id="PS50234">
    <property type="entry name" value="VWFA"/>
    <property type="match status" value="1"/>
</dbReference>
<dbReference type="Gene3D" id="3.40.50.410">
    <property type="entry name" value="von Willebrand factor, type A domain"/>
    <property type="match status" value="1"/>
</dbReference>
<evidence type="ECO:0000313" key="7">
    <source>
        <dbReference type="Proteomes" id="UP000019118"/>
    </source>
</evidence>
<evidence type="ECO:0000256" key="2">
    <source>
        <dbReference type="SAM" id="MobiDB-lite"/>
    </source>
</evidence>
<dbReference type="GeneID" id="109537842"/>
<reference evidence="7" key="1">
    <citation type="journal article" date="2013" name="Genome Biol.">
        <title>Draft genome of the mountain pine beetle, Dendroctonus ponderosae Hopkins, a major forest pest.</title>
        <authorList>
            <person name="Keeling C.I."/>
            <person name="Yuen M.M."/>
            <person name="Liao N.Y."/>
            <person name="Docking T.R."/>
            <person name="Chan S.K."/>
            <person name="Taylor G.A."/>
            <person name="Palmquist D.L."/>
            <person name="Jackman S.D."/>
            <person name="Nguyen A."/>
            <person name="Li M."/>
            <person name="Henderson H."/>
            <person name="Janes J.K."/>
            <person name="Zhao Y."/>
            <person name="Pandoh P."/>
            <person name="Moore R."/>
            <person name="Sperling F.A."/>
            <person name="Huber D.P."/>
            <person name="Birol I."/>
            <person name="Jones S.J."/>
            <person name="Bohlmann J."/>
        </authorList>
    </citation>
    <scope>NUCLEOTIDE SEQUENCE</scope>
</reference>
<reference evidence="6" key="2">
    <citation type="submission" date="2024-08" db="UniProtKB">
        <authorList>
            <consortium name="EnsemblMetazoa"/>
        </authorList>
    </citation>
    <scope>IDENTIFICATION</scope>
</reference>
<dbReference type="SUPFAM" id="SSF53300">
    <property type="entry name" value="vWA-like"/>
    <property type="match status" value="1"/>
</dbReference>
<name>A0AAR5PGZ0_DENPD</name>
<evidence type="ECO:0000259" key="5">
    <source>
        <dbReference type="PROSITE" id="PS50234"/>
    </source>
</evidence>
<keyword evidence="1" id="KW-0175">Coiled coil</keyword>
<feature type="coiled-coil region" evidence="1">
    <location>
        <begin position="1027"/>
        <end position="1054"/>
    </location>
</feature>
<dbReference type="InterPro" id="IPR002035">
    <property type="entry name" value="VWF_A"/>
</dbReference>
<dbReference type="Proteomes" id="UP000019118">
    <property type="component" value="Unassembled WGS sequence"/>
</dbReference>
<dbReference type="AlphaFoldDB" id="A0AAR5PGZ0"/>
<proteinExistence type="predicted"/>
<evidence type="ECO:0000256" key="3">
    <source>
        <dbReference type="SAM" id="Phobius"/>
    </source>
</evidence>
<feature type="chain" id="PRO_5043927533" description="VWFA domain-containing protein" evidence="4">
    <location>
        <begin position="20"/>
        <end position="1216"/>
    </location>
</feature>
<feature type="region of interest" description="Disordered" evidence="2">
    <location>
        <begin position="983"/>
        <end position="1016"/>
    </location>
</feature>
<dbReference type="Pfam" id="PF08434">
    <property type="entry name" value="CLCA"/>
    <property type="match status" value="1"/>
</dbReference>
<dbReference type="GO" id="GO:0032991">
    <property type="term" value="C:protein-containing complex"/>
    <property type="evidence" value="ECO:0007669"/>
    <property type="project" value="UniProtKB-ARBA"/>
</dbReference>
<organism evidence="6 7">
    <name type="scientific">Dendroctonus ponderosae</name>
    <name type="common">Mountain pine beetle</name>
    <dbReference type="NCBI Taxonomy" id="77166"/>
    <lineage>
        <taxon>Eukaryota</taxon>
        <taxon>Metazoa</taxon>
        <taxon>Ecdysozoa</taxon>
        <taxon>Arthropoda</taxon>
        <taxon>Hexapoda</taxon>
        <taxon>Insecta</taxon>
        <taxon>Pterygota</taxon>
        <taxon>Neoptera</taxon>
        <taxon>Endopterygota</taxon>
        <taxon>Coleoptera</taxon>
        <taxon>Polyphaga</taxon>
        <taxon>Cucujiformia</taxon>
        <taxon>Curculionidae</taxon>
        <taxon>Scolytinae</taxon>
        <taxon>Dendroctonus</taxon>
    </lineage>
</organism>
<feature type="region of interest" description="Disordered" evidence="2">
    <location>
        <begin position="1197"/>
        <end position="1216"/>
    </location>
</feature>
<evidence type="ECO:0000313" key="6">
    <source>
        <dbReference type="EnsemblMetazoa" id="XP_019760320.1"/>
    </source>
</evidence>
<dbReference type="KEGG" id="dpa:109537842"/>
<feature type="domain" description="VWFA" evidence="5">
    <location>
        <begin position="297"/>
        <end position="499"/>
    </location>
</feature>
<feature type="signal peptide" evidence="4">
    <location>
        <begin position="1"/>
        <end position="19"/>
    </location>
</feature>
<sequence length="1216" mass="135979">MDLFSSVFLHLFIFGLLRATTCLEMRNGAYQDLVIKIADNVPQNECRKFLDNLEGTLTSASAYLFSALDSRAYFRSATVLLPSSWPDSCASTEVLGASGEVSDITVLPSDPIRGNLYTQQTLGCGRPGDQIFLSFESLQHRNPALPRALIKEFAMYRYGVFEEQGYFNDPVYPMCFIDDLKKKVKVTGCSDLPINDNGACSSDDSTPYNVTEMVDPDARSSIMFTAEAPWVSMFCDDGNHDRYAPTKHNLICQRRSVLDVILKHPDFTEGGDQHSFSSNQIADTAPLIVFKKQNLTRYVFVVESNKDMLQRESWTYLRLAIRFWAKHIVPDNTELGLVLATATPNKSFKIMSMKSSINKFGSFITNNPNRDNFYSALPYTPSESSQPGCLHCALKIAMDMLNERTVSNGPASNVIIVIAPGMMLTDQIRNTVDDLKRNKIRVATINYPDIVRPNTLRYLAEETNGYDYTIFEKKLNVATTMLTTYFDLYNVLNDIVQKFYSGSQADLLVEIHRKEITDKTGRPLVSGTFILDPSMTEQVKFTFFTYNNYAPLFKGLKLTSPSNHIYDTRNDLYIDFKMITLNANFSESGTWTYNVEPYAGNPQPHYLQVLATPNSAYVPVVKASFRIQKLNAGLLVLVAEAKYGDLPILGAKVEVTVTKQGVNDTTPQTSIIYLLDSGSGDPDITKGDGVYTRYFSPEDAGLHTFEAVVSNNDNTAYTWSASKNEEHRPCCGSSIKSNGAQQIAPFQRFLTKQALIITMDDIKEQLENPIPVGRIGDLRVEIYAEDMKAKLTWAAPDMGGNRVSRYEIKYAYNVLDILDKFETAASIWDTGNNGPYPMDAGSETTYIIDMSQNKELLDKPLYFAVKSYGTVGADLSGPVSNFVRVLVPSPPPPPTIAPTSSPNEQSKWPNHVHPIGGDPVGPRIAKSMSVGLELILPVAIGIILLVVLLIVYCYFCVVRKKASNNHKSAKANAIKKDNLNSTITIVPSSPQHNNSSPQHNTYQSTEAPDPHQVGVPVNNYAYEDETKKRYSLVNQQEQQLIEELKQQQQHQMQQQRDNLPPAYSGLSVISNNTINRNGQPLSPYNSWSASQLLHEHERRYSPMENMMNEEPLMTHQEVLAQMDHMSINGQSMDHMNVNGHQIVEQYPPPVPPLPAFNNGGYPVNYSIYGVHQGPPPQNQIYQSMPRDQSVQFNQSLQGSMTSVNSGEKKRRNVTMV</sequence>
<keyword evidence="3" id="KW-0812">Transmembrane</keyword>